<dbReference type="SUPFAM" id="SSF54495">
    <property type="entry name" value="UBC-like"/>
    <property type="match status" value="1"/>
</dbReference>
<dbReference type="InterPro" id="IPR000608">
    <property type="entry name" value="UBC"/>
</dbReference>
<keyword evidence="4" id="KW-0520">NAD</keyword>
<dbReference type="CDD" id="cd23802">
    <property type="entry name" value="UBCc_UBE2Q"/>
    <property type="match status" value="1"/>
</dbReference>
<dbReference type="PANTHER" id="PTHR21328">
    <property type="entry name" value="POLY ADP-RIBOSE POLYMERASE FAMILY, MEMBER PARP"/>
    <property type="match status" value="1"/>
</dbReference>
<dbReference type="AlphaFoldDB" id="A0A0C9X8T5"/>
<dbReference type="Pfam" id="PF00179">
    <property type="entry name" value="UQ_con"/>
    <property type="match status" value="1"/>
</dbReference>
<dbReference type="EMBL" id="KN838683">
    <property type="protein sequence ID" value="KIJ97828.1"/>
    <property type="molecule type" value="Genomic_DNA"/>
</dbReference>
<keyword evidence="1" id="KW-0328">Glycosyltransferase</keyword>
<dbReference type="SMART" id="SM00212">
    <property type="entry name" value="UBCc"/>
    <property type="match status" value="1"/>
</dbReference>
<dbReference type="InterPro" id="IPR012317">
    <property type="entry name" value="Poly(ADP-ribose)pol_cat_dom"/>
</dbReference>
<dbReference type="HOGENOM" id="CLU_003143_1_0_1"/>
<evidence type="ECO:0000259" key="6">
    <source>
        <dbReference type="PROSITE" id="PS50127"/>
    </source>
</evidence>
<keyword evidence="3" id="KW-0548">Nucleotidyltransferase</keyword>
<dbReference type="Gene3D" id="3.90.228.10">
    <property type="match status" value="1"/>
</dbReference>
<dbReference type="GO" id="GO:0016779">
    <property type="term" value="F:nucleotidyltransferase activity"/>
    <property type="evidence" value="ECO:0007669"/>
    <property type="project" value="UniProtKB-KW"/>
</dbReference>
<reference evidence="7 8" key="1">
    <citation type="submission" date="2014-04" db="EMBL/GenBank/DDBJ databases">
        <authorList>
            <consortium name="DOE Joint Genome Institute"/>
            <person name="Kuo A."/>
            <person name="Kohler A."/>
            <person name="Nagy L.G."/>
            <person name="Floudas D."/>
            <person name="Copeland A."/>
            <person name="Barry K.W."/>
            <person name="Cichocki N."/>
            <person name="Veneault-Fourrey C."/>
            <person name="LaButti K."/>
            <person name="Lindquist E.A."/>
            <person name="Lipzen A."/>
            <person name="Lundell T."/>
            <person name="Morin E."/>
            <person name="Murat C."/>
            <person name="Sun H."/>
            <person name="Tunlid A."/>
            <person name="Henrissat B."/>
            <person name="Grigoriev I.V."/>
            <person name="Hibbett D.S."/>
            <person name="Martin F."/>
            <person name="Nordberg H.P."/>
            <person name="Cantor M.N."/>
            <person name="Hua S.X."/>
        </authorList>
    </citation>
    <scope>NUCLEOTIDE SEQUENCE [LARGE SCALE GENOMIC DNA]</scope>
    <source>
        <strain evidence="7 8">LaAM-08-1</strain>
    </source>
</reference>
<dbReference type="Proteomes" id="UP000054477">
    <property type="component" value="Unassembled WGS sequence"/>
</dbReference>
<evidence type="ECO:0000256" key="2">
    <source>
        <dbReference type="ARBA" id="ARBA00022679"/>
    </source>
</evidence>
<keyword evidence="2" id="KW-0808">Transferase</keyword>
<keyword evidence="8" id="KW-1185">Reference proteome</keyword>
<evidence type="ECO:0000256" key="5">
    <source>
        <dbReference type="SAM" id="MobiDB-lite"/>
    </source>
</evidence>
<feature type="region of interest" description="Disordered" evidence="5">
    <location>
        <begin position="152"/>
        <end position="176"/>
    </location>
</feature>
<evidence type="ECO:0000313" key="8">
    <source>
        <dbReference type="Proteomes" id="UP000054477"/>
    </source>
</evidence>
<dbReference type="InterPro" id="IPR051838">
    <property type="entry name" value="ARTD_PARP"/>
</dbReference>
<name>A0A0C9X8T5_9AGAR</name>
<feature type="domain" description="UBC core" evidence="6">
    <location>
        <begin position="969"/>
        <end position="1150"/>
    </location>
</feature>
<evidence type="ECO:0000313" key="7">
    <source>
        <dbReference type="EMBL" id="KIJ97828.1"/>
    </source>
</evidence>
<dbReference type="OrthoDB" id="109543at2759"/>
<organism evidence="7 8">
    <name type="scientific">Laccaria amethystina LaAM-08-1</name>
    <dbReference type="NCBI Taxonomy" id="1095629"/>
    <lineage>
        <taxon>Eukaryota</taxon>
        <taxon>Fungi</taxon>
        <taxon>Dikarya</taxon>
        <taxon>Basidiomycota</taxon>
        <taxon>Agaricomycotina</taxon>
        <taxon>Agaricomycetes</taxon>
        <taxon>Agaricomycetidae</taxon>
        <taxon>Agaricales</taxon>
        <taxon>Agaricineae</taxon>
        <taxon>Hydnangiaceae</taxon>
        <taxon>Laccaria</taxon>
    </lineage>
</organism>
<evidence type="ECO:0000256" key="4">
    <source>
        <dbReference type="ARBA" id="ARBA00023027"/>
    </source>
</evidence>
<dbReference type="SUPFAM" id="SSF56399">
    <property type="entry name" value="ADP-ribosylation"/>
    <property type="match status" value="1"/>
</dbReference>
<evidence type="ECO:0000256" key="1">
    <source>
        <dbReference type="ARBA" id="ARBA00022676"/>
    </source>
</evidence>
<proteinExistence type="predicted"/>
<dbReference type="GO" id="GO:0003950">
    <property type="term" value="F:NAD+ poly-ADP-ribosyltransferase activity"/>
    <property type="evidence" value="ECO:0007669"/>
    <property type="project" value="InterPro"/>
</dbReference>
<feature type="compositionally biased region" description="Acidic residues" evidence="5">
    <location>
        <begin position="162"/>
        <end position="176"/>
    </location>
</feature>
<sequence length="1150" mass="128088">MDVDPEYIHPVQAIHPSKKVRDSYDPNKNVHLKGRKRFTADLSDIKEACGAGLVLHGLKLKKIRPGEDEGSFEIVVEQGGKHVVSANFLVSVDTSEYPGSHSLFCYSPDADISSRLQRIIDAMAEQLPRPITGTIEDFTASVARAIGVSTQVESTARKHDTTDEEDEAQSGDDYDDYDDYDEFDVGSAKVEPNTLLSKLQENFVDIVATEYRPGFIRLGGDDFVLSVSLPVITLTNSIPPRALMAWDRRLLSRSQHLTLLISGFRGVYPVITADGTYTSAAHMIGATLSFKVGLSQRYKPGKDQVQEAVRRHGLIIQDAEDELRLQAEKLAQQQQMYDWDIDTPMDLAPESVEEEEPEEDEGRFDRFSLSSSLESLIDQAFLKVVQLRRKYALGWAGAEVLLNEVEKSQMKPEDVLHLKKPAILEADKAEIKLARTTQLPHDPLAGLGKDEPINLPLAAFCYLIRRLALCTRYCIVCHNKLDVDFEALKPYVCDSKLCSYQYYLLNQGPSLEYEIIHNPRTVDLLVSLAYTSAAEGAMENPFPIGMGLRVPHPSQAAPATSNTPTTTVTGSYAQQYQYFASGQQTTTLEPKLIEVDEDGLCEFDQMDGVQMRGCIAKLIDSLPSVDDMKRHLERKVKAGKSKPKLKEINPLILPAAWSVLRWCVASCTAYIEEITSGEELIKNLDPNWRQFRLSVGAPDAEAKFKTAIEEAVNSDKQAEKFPVLYAFHGSPLRNWHSIVRHGLWYKSVAHGRAYGDGVYLAKDAQVSMGTYAQPARSAWSKSQTSPTNCVALAEVVNLPAKFVSCNPYLVVKDTHWIMCRYLLLKGLNDSDGLTIAPEPKSKHKAKKYQIPVVKLDPTHPTTVAGKSIEIPDPSYQIKHLLDARAADFVLEDPDMEDMAIFQIDSSEATTSEAIVIDGSDDEDFRVPVSAPAKAKVPIIRPKNDWKHDEKWVNSVVENLMPPPFESTRSSTAAVQRELKTMLNEQEIAPCLRELGWYMPPNLVGDNLFQWIVEMHSFDPKLPIAKDLKDKKLNSIVFEIRFPPAFPISPPFFRIITPRFLPFIQGGGGHITGGGSICMDLLTADGWLPSYSISAVLLQIKLAISNLDPRPARLANNWNQPYSVSESLVGFKRAAATHGWTVPVGIDRLVR</sequence>
<evidence type="ECO:0000256" key="3">
    <source>
        <dbReference type="ARBA" id="ARBA00022695"/>
    </source>
</evidence>
<accession>A0A0C9X8T5</accession>
<dbReference type="PROSITE" id="PS50127">
    <property type="entry name" value="UBC_2"/>
    <property type="match status" value="1"/>
</dbReference>
<dbReference type="Gene3D" id="3.10.110.10">
    <property type="entry name" value="Ubiquitin Conjugating Enzyme"/>
    <property type="match status" value="1"/>
</dbReference>
<gene>
    <name evidence="7" type="ORF">K443DRAFT_105033</name>
</gene>
<protein>
    <recommendedName>
        <fullName evidence="6">UBC core domain-containing protein</fullName>
    </recommendedName>
</protein>
<dbReference type="Pfam" id="PF00644">
    <property type="entry name" value="PARP"/>
    <property type="match status" value="1"/>
</dbReference>
<dbReference type="InterPro" id="IPR016135">
    <property type="entry name" value="UBQ-conjugating_enzyme/RWD"/>
</dbReference>
<reference evidence="8" key="2">
    <citation type="submission" date="2015-01" db="EMBL/GenBank/DDBJ databases">
        <title>Evolutionary Origins and Diversification of the Mycorrhizal Mutualists.</title>
        <authorList>
            <consortium name="DOE Joint Genome Institute"/>
            <consortium name="Mycorrhizal Genomics Consortium"/>
            <person name="Kohler A."/>
            <person name="Kuo A."/>
            <person name="Nagy L.G."/>
            <person name="Floudas D."/>
            <person name="Copeland A."/>
            <person name="Barry K.W."/>
            <person name="Cichocki N."/>
            <person name="Veneault-Fourrey C."/>
            <person name="LaButti K."/>
            <person name="Lindquist E.A."/>
            <person name="Lipzen A."/>
            <person name="Lundell T."/>
            <person name="Morin E."/>
            <person name="Murat C."/>
            <person name="Riley R."/>
            <person name="Ohm R."/>
            <person name="Sun H."/>
            <person name="Tunlid A."/>
            <person name="Henrissat B."/>
            <person name="Grigoriev I.V."/>
            <person name="Hibbett D.S."/>
            <person name="Martin F."/>
        </authorList>
    </citation>
    <scope>NUCLEOTIDE SEQUENCE [LARGE SCALE GENOMIC DNA]</scope>
    <source>
        <strain evidence="8">LaAM-08-1</strain>
    </source>
</reference>
<dbReference type="STRING" id="1095629.A0A0C9X8T5"/>